<name>A0AAQ4R779_GASAC</name>
<evidence type="ECO:0000256" key="1">
    <source>
        <dbReference type="ARBA" id="ARBA00004613"/>
    </source>
</evidence>
<dbReference type="GO" id="GO:0005576">
    <property type="term" value="C:extracellular region"/>
    <property type="evidence" value="ECO:0007669"/>
    <property type="project" value="UniProtKB-SubCell"/>
</dbReference>
<keyword evidence="13" id="KW-1185">Reference proteome</keyword>
<dbReference type="GO" id="GO:0045087">
    <property type="term" value="P:innate immune response"/>
    <property type="evidence" value="ECO:0007669"/>
    <property type="project" value="UniProtKB-KW"/>
</dbReference>
<dbReference type="Ensembl" id="ENSGACT00000075015.1">
    <property type="protein sequence ID" value="ENSGACP00000058493.1"/>
    <property type="gene ID" value="ENSGACG00000011738.2"/>
</dbReference>
<dbReference type="InterPro" id="IPR002861">
    <property type="entry name" value="Reeler_dom"/>
</dbReference>
<evidence type="ECO:0000313" key="12">
    <source>
        <dbReference type="Ensembl" id="ENSGACP00000058493.1"/>
    </source>
</evidence>
<keyword evidence="10" id="KW-0472">Membrane</keyword>
<feature type="transmembrane region" description="Helical" evidence="10">
    <location>
        <begin position="500"/>
        <end position="520"/>
    </location>
</feature>
<feature type="compositionally biased region" description="Low complexity" evidence="9">
    <location>
        <begin position="174"/>
        <end position="338"/>
    </location>
</feature>
<dbReference type="Gene3D" id="2.60.40.4060">
    <property type="entry name" value="Reeler domain"/>
    <property type="match status" value="1"/>
</dbReference>
<dbReference type="Proteomes" id="UP000007635">
    <property type="component" value="Chromosome VIII"/>
</dbReference>
<evidence type="ECO:0000256" key="2">
    <source>
        <dbReference type="ARBA" id="ARBA00008501"/>
    </source>
</evidence>
<evidence type="ECO:0000256" key="9">
    <source>
        <dbReference type="SAM" id="MobiDB-lite"/>
    </source>
</evidence>
<keyword evidence="3" id="KW-0964">Secreted</keyword>
<dbReference type="InterPro" id="IPR051237">
    <property type="entry name" value="Ferric-chelate_Red/DefProt"/>
</dbReference>
<feature type="domain" description="Reelin" evidence="11">
    <location>
        <begin position="15"/>
        <end position="181"/>
    </location>
</feature>
<feature type="region of interest" description="Disordered" evidence="9">
    <location>
        <begin position="168"/>
        <end position="338"/>
    </location>
</feature>
<dbReference type="PANTHER" id="PTHR45828:SF9">
    <property type="entry name" value="CELL WALL INTEGRITY AND STRESS RESPONSE COMPONENT 4-LIKE-RELATED"/>
    <property type="match status" value="1"/>
</dbReference>
<dbReference type="InterPro" id="IPR042307">
    <property type="entry name" value="Reeler_sf"/>
</dbReference>
<organism evidence="12 13">
    <name type="scientific">Gasterosteus aculeatus aculeatus</name>
    <name type="common">three-spined stickleback</name>
    <dbReference type="NCBI Taxonomy" id="481459"/>
    <lineage>
        <taxon>Eukaryota</taxon>
        <taxon>Metazoa</taxon>
        <taxon>Chordata</taxon>
        <taxon>Craniata</taxon>
        <taxon>Vertebrata</taxon>
        <taxon>Euteleostomi</taxon>
        <taxon>Actinopterygii</taxon>
        <taxon>Neopterygii</taxon>
        <taxon>Teleostei</taxon>
        <taxon>Neoteleostei</taxon>
        <taxon>Acanthomorphata</taxon>
        <taxon>Eupercaria</taxon>
        <taxon>Perciformes</taxon>
        <taxon>Cottioidei</taxon>
        <taxon>Gasterosteales</taxon>
        <taxon>Gasterosteidae</taxon>
        <taxon>Gasterosteus</taxon>
    </lineage>
</organism>
<comment type="subcellular location">
    <subcellularLocation>
        <location evidence="1">Secreted</location>
    </subcellularLocation>
</comment>
<feature type="transmembrane region" description="Helical" evidence="10">
    <location>
        <begin position="400"/>
        <end position="423"/>
    </location>
</feature>
<comment type="similarity">
    <text evidence="2">Belongs to the insect defense protein family.</text>
</comment>
<evidence type="ECO:0000313" key="13">
    <source>
        <dbReference type="Proteomes" id="UP000007635"/>
    </source>
</evidence>
<keyword evidence="6" id="KW-0732">Signal</keyword>
<evidence type="ECO:0000256" key="8">
    <source>
        <dbReference type="ARBA" id="ARBA00023022"/>
    </source>
</evidence>
<dbReference type="GO" id="GO:0042742">
    <property type="term" value="P:defense response to bacterium"/>
    <property type="evidence" value="ECO:0007669"/>
    <property type="project" value="UniProtKB-KW"/>
</dbReference>
<dbReference type="PROSITE" id="PS51019">
    <property type="entry name" value="REELIN"/>
    <property type="match status" value="1"/>
</dbReference>
<dbReference type="PANTHER" id="PTHR45828">
    <property type="entry name" value="CYTOCHROME B561/FERRIC REDUCTASE TRANSMEMBRANE"/>
    <property type="match status" value="1"/>
</dbReference>
<feature type="transmembrane region" description="Helical" evidence="10">
    <location>
        <begin position="6"/>
        <end position="26"/>
    </location>
</feature>
<evidence type="ECO:0000256" key="3">
    <source>
        <dbReference type="ARBA" id="ARBA00022525"/>
    </source>
</evidence>
<keyword evidence="8" id="KW-0044">Antibiotic</keyword>
<dbReference type="Pfam" id="PF02014">
    <property type="entry name" value="Reeler"/>
    <property type="match status" value="1"/>
</dbReference>
<evidence type="ECO:0000256" key="7">
    <source>
        <dbReference type="ARBA" id="ARBA00022859"/>
    </source>
</evidence>
<dbReference type="PRINTS" id="PR01217">
    <property type="entry name" value="PRICHEXTENSN"/>
</dbReference>
<dbReference type="GO" id="GO:0016020">
    <property type="term" value="C:membrane"/>
    <property type="evidence" value="ECO:0007669"/>
    <property type="project" value="TreeGrafter"/>
</dbReference>
<keyword evidence="7" id="KW-0391">Immunity</keyword>
<dbReference type="CDD" id="cd08544">
    <property type="entry name" value="Reeler"/>
    <property type="match status" value="1"/>
</dbReference>
<reference evidence="12" key="3">
    <citation type="submission" date="2025-09" db="UniProtKB">
        <authorList>
            <consortium name="Ensembl"/>
        </authorList>
    </citation>
    <scope>IDENTIFICATION</scope>
</reference>
<evidence type="ECO:0000256" key="6">
    <source>
        <dbReference type="ARBA" id="ARBA00022729"/>
    </source>
</evidence>
<dbReference type="GeneTree" id="ENSGT00940000157704"/>
<reference evidence="12 13" key="1">
    <citation type="journal article" date="2021" name="G3 (Bethesda)">
        <title>Improved contiguity of the threespine stickleback genome using long-read sequencing.</title>
        <authorList>
            <person name="Nath S."/>
            <person name="Shaw D.E."/>
            <person name="White M.A."/>
        </authorList>
    </citation>
    <scope>NUCLEOTIDE SEQUENCE [LARGE SCALE GENOMIC DNA]</scope>
    <source>
        <strain evidence="12 13">Lake Benthic</strain>
    </source>
</reference>
<keyword evidence="5" id="KW-0399">Innate immunity</keyword>
<keyword evidence="4" id="KW-0929">Antimicrobial</keyword>
<evidence type="ECO:0000256" key="5">
    <source>
        <dbReference type="ARBA" id="ARBA00022588"/>
    </source>
</evidence>
<evidence type="ECO:0000259" key="11">
    <source>
        <dbReference type="PROSITE" id="PS51019"/>
    </source>
</evidence>
<keyword evidence="10" id="KW-0812">Transmembrane</keyword>
<dbReference type="AlphaFoldDB" id="A0AAQ4R779"/>
<reference evidence="12" key="2">
    <citation type="submission" date="2025-08" db="UniProtKB">
        <authorList>
            <consortium name="Ensembl"/>
        </authorList>
    </citation>
    <scope>IDENTIFICATION</scope>
</reference>
<keyword evidence="10" id="KW-1133">Transmembrane helix</keyword>
<feature type="transmembrane region" description="Helical" evidence="10">
    <location>
        <begin position="557"/>
        <end position="581"/>
    </location>
</feature>
<protein>
    <recommendedName>
        <fullName evidence="11">Reelin domain-containing protein</fullName>
    </recommendedName>
</protein>
<sequence length="590" mass="62333">MLYKYFKMWTFILIGLNIISMVYGYASGYFPQACGTMLPLHGADPQTSKPPYEVSYQQGHVRDPITVCLSSPTGKDFMGFMLKALDTSKEEGPPLGKFTLLDSGLDQLLTCSGSGGSVVSHKNNRRKTRICVNWTAPQDAGASTTFRATFSETYKTFWTKVDAILPPPTPIPSTLPSTQPSTATSTQPSTATSAQPSTATSAPSSTQPGTSTSTQPSATTSTQPSTATSAPPSTHPGTSTSTQPSTTTSAKPSTHPGTSTSTQPSTTTSAKPSTQPGTATSSPPSTQPGSSTSTQPSATTSTQPSTTTSTHPATSTSTQTSTTTSPHPGTSKSTTISTKPITIITSTATQQADNISSLLEKAGTVKMNVVLFLGVLKMELSNIFLTALSDGPFSRHLNKVSQTFFVVLCGVVETSALALFCLANPINVSLVALVSVAIVFNIIELVIVCLPIGPSHELKEISDHVVKVSSFIHQTFTTAAIFVGILEVDKHKGTRTDSRILKVMVAFTVLLLLFEMWVFLSSTQRKAMLRRKTGCPANRERGRPRGKQKKLGAAKGIVIAVSVIFIVAFLCFGVTVAVMILGCHQEQGCA</sequence>
<feature type="transmembrane region" description="Helical" evidence="10">
    <location>
        <begin position="430"/>
        <end position="453"/>
    </location>
</feature>
<evidence type="ECO:0000256" key="4">
    <source>
        <dbReference type="ARBA" id="ARBA00022529"/>
    </source>
</evidence>
<evidence type="ECO:0000256" key="10">
    <source>
        <dbReference type="SAM" id="Phobius"/>
    </source>
</evidence>
<accession>A0AAQ4R779</accession>
<proteinExistence type="inferred from homology"/>